<reference evidence="1" key="1">
    <citation type="submission" date="2017-01" db="EMBL/GenBank/DDBJ databases">
        <authorList>
            <person name="Assis F.L."/>
            <person name="Abrahao J.S."/>
            <person name="Silva L."/>
            <person name="Khalil J.B."/>
            <person name="Rodrigues R."/>
            <person name="Silva L.S."/>
            <person name="Arantes T."/>
            <person name="Boratto P."/>
            <person name="Andrade M."/>
            <person name="Kroon E.G."/>
            <person name="Ribeiro B."/>
            <person name="Bergier I."/>
            <person name="Seligmann H."/>
            <person name="Ghigo E."/>
            <person name="Colson P."/>
            <person name="Levasseur A."/>
            <person name="Raoult D."/>
            <person name="Scola B.L."/>
        </authorList>
    </citation>
    <scope>NUCLEOTIDE SEQUENCE</scope>
    <source>
        <strain evidence="1">Soda lake</strain>
    </source>
</reference>
<dbReference type="RefSeq" id="YP_010782455.1">
    <property type="nucleotide sequence ID" value="NC_075039.1"/>
</dbReference>
<protein>
    <submittedName>
        <fullName evidence="1">Putative orfan</fullName>
    </submittedName>
</protein>
<proteinExistence type="predicted"/>
<dbReference type="EMBL" id="KY523104">
    <property type="protein sequence ID" value="QKU35773.1"/>
    <property type="molecule type" value="Genomic_DNA"/>
</dbReference>
<sequence>MYDSYYPCYIPPACSNLSCIKGETGAPGPQGPRGDPGASTLLVNSAIYGTAGTIYTQYIKPGITFTFKRNAAGQYNFTMTGANTMALGYISLMSSQPLFANFGTFTTTTASTTGTIFVWDTSSTPTDPGILFLQLVQAS</sequence>
<organism evidence="1">
    <name type="scientific">Tupanvirus soda lake</name>
    <dbReference type="NCBI Taxonomy" id="2126985"/>
    <lineage>
        <taxon>Viruses</taxon>
        <taxon>Varidnaviria</taxon>
        <taxon>Bamfordvirae</taxon>
        <taxon>Nucleocytoviricota</taxon>
        <taxon>Megaviricetes</taxon>
        <taxon>Imitervirales</taxon>
        <taxon>Mimiviridae</taxon>
        <taxon>Megamimivirinae</taxon>
        <taxon>Tupanvirus</taxon>
        <taxon>Tupanvirus salinum</taxon>
    </lineage>
</organism>
<evidence type="ECO:0000313" key="1">
    <source>
        <dbReference type="EMBL" id="QKU35773.1"/>
    </source>
</evidence>
<reference evidence="1" key="2">
    <citation type="journal article" date="2018" name="Nat. Commun.">
        <title>Tailed giant Tupanvirus possesses the most complete translational apparatus of the known virosphere.</title>
        <authorList>
            <person name="Abrahao J."/>
            <person name="Silva L."/>
            <person name="Silva L.S."/>
            <person name="Khalil J.Y.B."/>
            <person name="Rodrigues R."/>
            <person name="Arantes T."/>
            <person name="Assis F."/>
            <person name="Boratto P."/>
            <person name="Andrade M."/>
            <person name="Kroon E.G."/>
            <person name="Ribeiro B."/>
            <person name="Bergier I."/>
            <person name="Seligmann H."/>
            <person name="Ghigo E."/>
            <person name="Colson P."/>
            <person name="Levasseur A."/>
            <person name="Kroemer G."/>
            <person name="Raoult D."/>
            <person name="La Scola B."/>
        </authorList>
    </citation>
    <scope>NUCLEOTIDE SEQUENCE [LARGE SCALE GENOMIC DNA]</scope>
    <source>
        <strain evidence="1">Soda lake</strain>
    </source>
</reference>
<name>A0A6N1NXA0_9VIRU</name>
<accession>A0A6N1NXA0</accession>
<dbReference type="KEGG" id="vg:80519219"/>
<dbReference type="GeneID" id="80519219"/>